<gene>
    <name evidence="3" type="ORF">RJ639_033521</name>
</gene>
<feature type="compositionally biased region" description="Polar residues" evidence="1">
    <location>
        <begin position="238"/>
        <end position="247"/>
    </location>
</feature>
<evidence type="ECO:0000256" key="1">
    <source>
        <dbReference type="SAM" id="MobiDB-lite"/>
    </source>
</evidence>
<evidence type="ECO:0000313" key="3">
    <source>
        <dbReference type="EMBL" id="KAK3033886.1"/>
    </source>
</evidence>
<dbReference type="Pfam" id="PF05678">
    <property type="entry name" value="VQ"/>
    <property type="match status" value="1"/>
</dbReference>
<feature type="domain" description="VQ" evidence="2">
    <location>
        <begin position="159"/>
        <end position="186"/>
    </location>
</feature>
<dbReference type="InterPro" id="IPR008889">
    <property type="entry name" value="VQ"/>
</dbReference>
<accession>A0AA89BJE6</accession>
<dbReference type="PANTHER" id="PTHR33179">
    <property type="entry name" value="VQ MOTIF-CONTAINING PROTEIN"/>
    <property type="match status" value="1"/>
</dbReference>
<name>A0AA89BJE6_9ASTE</name>
<feature type="region of interest" description="Disordered" evidence="1">
    <location>
        <begin position="1"/>
        <end position="77"/>
    </location>
</feature>
<evidence type="ECO:0000259" key="2">
    <source>
        <dbReference type="Pfam" id="PF05678"/>
    </source>
</evidence>
<keyword evidence="4" id="KW-1185">Reference proteome</keyword>
<dbReference type="InterPro" id="IPR039609">
    <property type="entry name" value="VQ_15/22"/>
</dbReference>
<feature type="region of interest" description="Disordered" evidence="1">
    <location>
        <begin position="319"/>
        <end position="351"/>
    </location>
</feature>
<feature type="region of interest" description="Disordered" evidence="1">
    <location>
        <begin position="90"/>
        <end position="162"/>
    </location>
</feature>
<feature type="compositionally biased region" description="Low complexity" evidence="1">
    <location>
        <begin position="65"/>
        <end position="75"/>
    </location>
</feature>
<feature type="region of interest" description="Disordered" evidence="1">
    <location>
        <begin position="227"/>
        <end position="247"/>
    </location>
</feature>
<comment type="caution">
    <text evidence="3">The sequence shown here is derived from an EMBL/GenBank/DDBJ whole genome shotgun (WGS) entry which is preliminary data.</text>
</comment>
<reference evidence="3" key="1">
    <citation type="submission" date="2022-12" db="EMBL/GenBank/DDBJ databases">
        <title>Draft genome assemblies for two species of Escallonia (Escalloniales).</title>
        <authorList>
            <person name="Chanderbali A."/>
            <person name="Dervinis C."/>
            <person name="Anghel I."/>
            <person name="Soltis D."/>
            <person name="Soltis P."/>
            <person name="Zapata F."/>
        </authorList>
    </citation>
    <scope>NUCLEOTIDE SEQUENCE</scope>
    <source>
        <strain evidence="3">UCBG64.0493</strain>
        <tissue evidence="3">Leaf</tissue>
    </source>
</reference>
<feature type="compositionally biased region" description="Basic residues" evidence="1">
    <location>
        <begin position="149"/>
        <end position="158"/>
    </location>
</feature>
<dbReference type="PANTHER" id="PTHR33179:SF58">
    <property type="entry name" value="OS08G0409500 PROTEIN"/>
    <property type="match status" value="1"/>
</dbReference>
<protein>
    <recommendedName>
        <fullName evidence="2">VQ domain-containing protein</fullName>
    </recommendedName>
</protein>
<organism evidence="3 4">
    <name type="scientific">Escallonia herrerae</name>
    <dbReference type="NCBI Taxonomy" id="1293975"/>
    <lineage>
        <taxon>Eukaryota</taxon>
        <taxon>Viridiplantae</taxon>
        <taxon>Streptophyta</taxon>
        <taxon>Embryophyta</taxon>
        <taxon>Tracheophyta</taxon>
        <taxon>Spermatophyta</taxon>
        <taxon>Magnoliopsida</taxon>
        <taxon>eudicotyledons</taxon>
        <taxon>Gunneridae</taxon>
        <taxon>Pentapetalae</taxon>
        <taxon>asterids</taxon>
        <taxon>campanulids</taxon>
        <taxon>Escalloniales</taxon>
        <taxon>Escalloniaceae</taxon>
        <taxon>Escallonia</taxon>
    </lineage>
</organism>
<dbReference type="AlphaFoldDB" id="A0AA89BJE6"/>
<dbReference type="EMBL" id="JAVXUP010000219">
    <property type="protein sequence ID" value="KAK3033886.1"/>
    <property type="molecule type" value="Genomic_DNA"/>
</dbReference>
<feature type="compositionally biased region" description="Low complexity" evidence="1">
    <location>
        <begin position="227"/>
        <end position="237"/>
    </location>
</feature>
<feature type="compositionally biased region" description="Low complexity" evidence="1">
    <location>
        <begin position="1"/>
        <end position="15"/>
    </location>
</feature>
<proteinExistence type="predicted"/>
<feature type="compositionally biased region" description="Polar residues" evidence="1">
    <location>
        <begin position="95"/>
        <end position="148"/>
    </location>
</feature>
<evidence type="ECO:0000313" key="4">
    <source>
        <dbReference type="Proteomes" id="UP001188597"/>
    </source>
</evidence>
<sequence length="351" mass="37137">MDSGNSGSMQSSSGGENEEYDSRAAEPASISPFLNPAAHFGSISNPLPSLFDPPPSQNLDPFSHSPPNSSQNQNPLYNLDLAWSKNLRSDPTYADYTNQPHQSLLAATQGQSQGPFASASSMPLQQSFNKSTSSQAQPRPPDHSNQVKNPKKRTRASRRAPTTVLTTDTANFRQMVQEFTGIPTAPFSASSPYSRKLDLFGGTGGPLYPLRPSAQKVQLSPYVSSSSPSPSFFHSGSDMASATSTTNNDFSSPSNLLLMQNQNPAFQSLLGNAPVFGAKSGGSSRVPSLDELGISGFPSSTHGSSDGTQENIGGYKLQSSAPASGFHHEKGLENVSSRGEGTVDSWICPSD</sequence>
<dbReference type="Proteomes" id="UP001188597">
    <property type="component" value="Unassembled WGS sequence"/>
</dbReference>